<protein>
    <submittedName>
        <fullName evidence="2">Uncharacterized protein</fullName>
    </submittedName>
</protein>
<keyword evidence="1" id="KW-0812">Transmembrane</keyword>
<dbReference type="EMBL" id="SDMP01000016">
    <property type="protein sequence ID" value="RYR00939.1"/>
    <property type="molecule type" value="Genomic_DNA"/>
</dbReference>
<dbReference type="Gramene" id="arahy.Tifrunner.gnm2.ann2.Ah16g007200.1">
    <property type="protein sequence ID" value="arahy.Tifrunner.gnm2.ann2.Ah16g007200.1-CDS-1"/>
    <property type="gene ID" value="arahy.Tifrunner.gnm2.ann2.Ah16g007200"/>
</dbReference>
<proteinExistence type="predicted"/>
<gene>
    <name evidence="2" type="ORF">Ahy_B06g079815</name>
</gene>
<evidence type="ECO:0000313" key="3">
    <source>
        <dbReference type="Proteomes" id="UP000289738"/>
    </source>
</evidence>
<evidence type="ECO:0000256" key="1">
    <source>
        <dbReference type="SAM" id="Phobius"/>
    </source>
</evidence>
<dbReference type="PANTHER" id="PTHR37714:SF1">
    <property type="entry name" value="PROTEIN, PUTATIVE-RELATED"/>
    <property type="match status" value="1"/>
</dbReference>
<organism evidence="2 3">
    <name type="scientific">Arachis hypogaea</name>
    <name type="common">Peanut</name>
    <dbReference type="NCBI Taxonomy" id="3818"/>
    <lineage>
        <taxon>Eukaryota</taxon>
        <taxon>Viridiplantae</taxon>
        <taxon>Streptophyta</taxon>
        <taxon>Embryophyta</taxon>
        <taxon>Tracheophyta</taxon>
        <taxon>Spermatophyta</taxon>
        <taxon>Magnoliopsida</taxon>
        <taxon>eudicotyledons</taxon>
        <taxon>Gunneridae</taxon>
        <taxon>Pentapetalae</taxon>
        <taxon>rosids</taxon>
        <taxon>fabids</taxon>
        <taxon>Fabales</taxon>
        <taxon>Fabaceae</taxon>
        <taxon>Papilionoideae</taxon>
        <taxon>50 kb inversion clade</taxon>
        <taxon>dalbergioids sensu lato</taxon>
        <taxon>Dalbergieae</taxon>
        <taxon>Pterocarpus clade</taxon>
        <taxon>Arachis</taxon>
    </lineage>
</organism>
<keyword evidence="3" id="KW-1185">Reference proteome</keyword>
<keyword evidence="1" id="KW-0472">Membrane</keyword>
<comment type="caution">
    <text evidence="2">The sequence shown here is derived from an EMBL/GenBank/DDBJ whole genome shotgun (WGS) entry which is preliminary data.</text>
</comment>
<evidence type="ECO:0000313" key="2">
    <source>
        <dbReference type="EMBL" id="RYR00939.1"/>
    </source>
</evidence>
<reference evidence="2 3" key="1">
    <citation type="submission" date="2019-01" db="EMBL/GenBank/DDBJ databases">
        <title>Sequencing of cultivated peanut Arachis hypogaea provides insights into genome evolution and oil improvement.</title>
        <authorList>
            <person name="Chen X."/>
        </authorList>
    </citation>
    <scope>NUCLEOTIDE SEQUENCE [LARGE SCALE GENOMIC DNA]</scope>
    <source>
        <strain evidence="3">cv. Fuhuasheng</strain>
        <tissue evidence="2">Leaves</tissue>
    </source>
</reference>
<name>A0A444YGC0_ARAHY</name>
<dbReference type="PANTHER" id="PTHR37714">
    <property type="entry name" value="PROTEIN, PUTATIVE-RELATED"/>
    <property type="match status" value="1"/>
</dbReference>
<feature type="transmembrane region" description="Helical" evidence="1">
    <location>
        <begin position="12"/>
        <end position="30"/>
    </location>
</feature>
<dbReference type="Proteomes" id="UP000289738">
    <property type="component" value="Chromosome B06"/>
</dbReference>
<sequence length="117" mass="12628">MMATISDRVVSNLTVIYVAVIACMKVYGLACGQNLGGAFALLFFSSIFVALILLLALAWDLSRKAAYVFAASAAATNNHRSHKTCKGGICWHGVAVQSPASQVRFRLPHHLPTYPTF</sequence>
<accession>A0A444YGC0</accession>
<feature type="transmembrane region" description="Helical" evidence="1">
    <location>
        <begin position="36"/>
        <end position="59"/>
    </location>
</feature>
<dbReference type="AlphaFoldDB" id="A0A444YGC0"/>
<keyword evidence="1" id="KW-1133">Transmembrane helix</keyword>